<dbReference type="PANTHER" id="PTHR13939:SF0">
    <property type="entry name" value="NMN AMIDOHYDROLASE-LIKE PROTEIN YFAY"/>
    <property type="match status" value="1"/>
</dbReference>
<sequence length="251" mass="26638">MSSAKVITAAMLAIGDELLSGRTKDRNIGHLADMLFIAGIDLREVRIVGDEEDMIVEALNALRQRYDYVFTSGGIGPTHDDITADAVAKAFGVACTHDPAAMELMGAMYARRGMEFNEARQRMARMPVGSRHIPNSVSTAPGFSIGNVHVMAGVPQVFVAMLDVLLPTLETGSPVLSRAVVSPFGEGDIGTPLTAIQKAHPETSIGSYPRFDGTRFSTEIVIRSREPAPAEAAEKAILAMIAEIASAKAAG</sequence>
<dbReference type="SUPFAM" id="SSF53218">
    <property type="entry name" value="Molybdenum cofactor biosynthesis proteins"/>
    <property type="match status" value="1"/>
</dbReference>
<dbReference type="InterPro" id="IPR056596">
    <property type="entry name" value="FLAD1_M"/>
</dbReference>
<dbReference type="InterPro" id="IPR001453">
    <property type="entry name" value="MoaB/Mog_dom"/>
</dbReference>
<dbReference type="InterPro" id="IPR050101">
    <property type="entry name" value="CinA"/>
</dbReference>
<dbReference type="EMBL" id="PZZZ01000010">
    <property type="protein sequence ID" value="PTM90152.1"/>
    <property type="molecule type" value="Genomic_DNA"/>
</dbReference>
<accession>A0A2T5ATU2</accession>
<proteinExistence type="predicted"/>
<evidence type="ECO:0000259" key="1">
    <source>
        <dbReference type="SMART" id="SM00852"/>
    </source>
</evidence>
<dbReference type="Pfam" id="PF00994">
    <property type="entry name" value="MoCF_biosynth"/>
    <property type="match status" value="1"/>
</dbReference>
<reference evidence="2 3" key="1">
    <citation type="submission" date="2018-04" db="EMBL/GenBank/DDBJ databases">
        <title>Genomic Encyclopedia of Type Strains, Phase IV (KMG-IV): sequencing the most valuable type-strain genomes for metagenomic binning, comparative biology and taxonomic classification.</title>
        <authorList>
            <person name="Goeker M."/>
        </authorList>
    </citation>
    <scope>NUCLEOTIDE SEQUENCE [LARGE SCALE GENOMIC DNA]</scope>
    <source>
        <strain evidence="2 3">DSM 7138</strain>
    </source>
</reference>
<organism evidence="2 3">
    <name type="scientific">Mycoplana dimorpha</name>
    <dbReference type="NCBI Taxonomy" id="28320"/>
    <lineage>
        <taxon>Bacteria</taxon>
        <taxon>Pseudomonadati</taxon>
        <taxon>Pseudomonadota</taxon>
        <taxon>Alphaproteobacteria</taxon>
        <taxon>Hyphomicrobiales</taxon>
        <taxon>Rhizobiaceae</taxon>
        <taxon>Mycoplana</taxon>
    </lineage>
</organism>
<dbReference type="Gene3D" id="3.40.980.10">
    <property type="entry name" value="MoaB/Mog-like domain"/>
    <property type="match status" value="1"/>
</dbReference>
<keyword evidence="3" id="KW-1185">Reference proteome</keyword>
<comment type="caution">
    <text evidence="2">The sequence shown here is derived from an EMBL/GenBank/DDBJ whole genome shotgun (WGS) entry which is preliminary data.</text>
</comment>
<dbReference type="OrthoDB" id="9801454at2"/>
<gene>
    <name evidence="2" type="ORF">C7449_11032</name>
</gene>
<dbReference type="SMART" id="SM00852">
    <property type="entry name" value="MoCF_biosynth"/>
    <property type="match status" value="1"/>
</dbReference>
<feature type="domain" description="MoaB/Mog" evidence="1">
    <location>
        <begin position="10"/>
        <end position="172"/>
    </location>
</feature>
<dbReference type="AlphaFoldDB" id="A0A2T5ATU2"/>
<dbReference type="PANTHER" id="PTHR13939">
    <property type="entry name" value="NICOTINAMIDE-NUCLEOTIDE AMIDOHYDROLASE PNCC"/>
    <property type="match status" value="1"/>
</dbReference>
<dbReference type="Proteomes" id="UP000241247">
    <property type="component" value="Unassembled WGS sequence"/>
</dbReference>
<name>A0A2T5ATU2_MYCDI</name>
<evidence type="ECO:0000313" key="3">
    <source>
        <dbReference type="Proteomes" id="UP000241247"/>
    </source>
</evidence>
<dbReference type="Pfam" id="PF24102">
    <property type="entry name" value="FLAD1_M"/>
    <property type="match status" value="1"/>
</dbReference>
<dbReference type="RefSeq" id="WP_108004641.1">
    <property type="nucleotide sequence ID" value="NZ_JBHEEX010000016.1"/>
</dbReference>
<evidence type="ECO:0000313" key="2">
    <source>
        <dbReference type="EMBL" id="PTM90152.1"/>
    </source>
</evidence>
<protein>
    <submittedName>
        <fullName evidence="2">Molybdenum cofactor synthesis domain-containing protein</fullName>
    </submittedName>
</protein>
<dbReference type="CDD" id="cd00885">
    <property type="entry name" value="cinA"/>
    <property type="match status" value="1"/>
</dbReference>
<dbReference type="InterPro" id="IPR036425">
    <property type="entry name" value="MoaB/Mog-like_dom_sf"/>
</dbReference>